<comment type="similarity">
    <text evidence="3">Belongs to the TMEM47 family.</text>
</comment>
<feature type="transmembrane region" description="Helical" evidence="8">
    <location>
        <begin position="32"/>
        <end position="55"/>
    </location>
</feature>
<comment type="subcellular location">
    <subcellularLocation>
        <location evidence="2">Cell junction</location>
    </subcellularLocation>
    <subcellularLocation>
        <location evidence="1">Membrane</location>
        <topology evidence="1">Multi-pass membrane protein</topology>
    </subcellularLocation>
</comment>
<keyword evidence="6 8" id="KW-1133">Transmembrane helix</keyword>
<evidence type="ECO:0000256" key="3">
    <source>
        <dbReference type="ARBA" id="ARBA00008691"/>
    </source>
</evidence>
<dbReference type="Gene3D" id="1.20.140.150">
    <property type="match status" value="1"/>
</dbReference>
<keyword evidence="4 8" id="KW-0812">Transmembrane</keyword>
<name>A0ABD3VMN9_SINWO</name>
<evidence type="ECO:0000256" key="8">
    <source>
        <dbReference type="SAM" id="Phobius"/>
    </source>
</evidence>
<feature type="transmembrane region" description="Helical" evidence="8">
    <location>
        <begin position="163"/>
        <end position="184"/>
    </location>
</feature>
<dbReference type="GO" id="GO:0016020">
    <property type="term" value="C:membrane"/>
    <property type="evidence" value="ECO:0007669"/>
    <property type="project" value="UniProtKB-SubCell"/>
</dbReference>
<dbReference type="InterPro" id="IPR015664">
    <property type="entry name" value="P53_induced"/>
</dbReference>
<gene>
    <name evidence="9" type="ORF">ACJMK2_008521</name>
</gene>
<evidence type="ECO:0000313" key="10">
    <source>
        <dbReference type="Proteomes" id="UP001634394"/>
    </source>
</evidence>
<evidence type="ECO:0000256" key="2">
    <source>
        <dbReference type="ARBA" id="ARBA00004282"/>
    </source>
</evidence>
<dbReference type="Pfam" id="PF00822">
    <property type="entry name" value="PMP22_Claudin"/>
    <property type="match status" value="1"/>
</dbReference>
<dbReference type="PANTHER" id="PTHR14399">
    <property type="entry name" value="P53-INDUCED PROTEIN RELATED"/>
    <property type="match status" value="1"/>
</dbReference>
<comment type="caution">
    <text evidence="9">The sequence shown here is derived from an EMBL/GenBank/DDBJ whole genome shotgun (WGS) entry which is preliminary data.</text>
</comment>
<keyword evidence="7 8" id="KW-0472">Membrane</keyword>
<evidence type="ECO:0000313" key="9">
    <source>
        <dbReference type="EMBL" id="KAL3862561.1"/>
    </source>
</evidence>
<feature type="transmembrane region" description="Helical" evidence="8">
    <location>
        <begin position="84"/>
        <end position="110"/>
    </location>
</feature>
<evidence type="ECO:0000256" key="6">
    <source>
        <dbReference type="ARBA" id="ARBA00022989"/>
    </source>
</evidence>
<evidence type="ECO:0008006" key="11">
    <source>
        <dbReference type="Google" id="ProtNLM"/>
    </source>
</evidence>
<feature type="transmembrane region" description="Helical" evidence="8">
    <location>
        <begin position="122"/>
        <end position="143"/>
    </location>
</feature>
<reference evidence="9 10" key="1">
    <citation type="submission" date="2024-11" db="EMBL/GenBank/DDBJ databases">
        <title>Chromosome-level genome assembly of the freshwater bivalve Anodonta woodiana.</title>
        <authorList>
            <person name="Chen X."/>
        </authorList>
    </citation>
    <scope>NUCLEOTIDE SEQUENCE [LARGE SCALE GENOMIC DNA]</scope>
    <source>
        <strain evidence="9">MN2024</strain>
        <tissue evidence="9">Gills</tissue>
    </source>
</reference>
<dbReference type="Proteomes" id="UP001634394">
    <property type="component" value="Unassembled WGS sequence"/>
</dbReference>
<dbReference type="AlphaFoldDB" id="A0ABD3VMN9"/>
<organism evidence="9 10">
    <name type="scientific">Sinanodonta woodiana</name>
    <name type="common">Chinese pond mussel</name>
    <name type="synonym">Anodonta woodiana</name>
    <dbReference type="NCBI Taxonomy" id="1069815"/>
    <lineage>
        <taxon>Eukaryota</taxon>
        <taxon>Metazoa</taxon>
        <taxon>Spiralia</taxon>
        <taxon>Lophotrochozoa</taxon>
        <taxon>Mollusca</taxon>
        <taxon>Bivalvia</taxon>
        <taxon>Autobranchia</taxon>
        <taxon>Heteroconchia</taxon>
        <taxon>Palaeoheterodonta</taxon>
        <taxon>Unionida</taxon>
        <taxon>Unionoidea</taxon>
        <taxon>Unionidae</taxon>
        <taxon>Unioninae</taxon>
        <taxon>Sinanodonta</taxon>
    </lineage>
</organism>
<dbReference type="GO" id="GO:0070161">
    <property type="term" value="C:anchoring junction"/>
    <property type="evidence" value="ECO:0007669"/>
    <property type="project" value="UniProtKB-SubCell"/>
</dbReference>
<evidence type="ECO:0000256" key="7">
    <source>
        <dbReference type="ARBA" id="ARBA00023136"/>
    </source>
</evidence>
<dbReference type="EMBL" id="JBJQND010000011">
    <property type="protein sequence ID" value="KAL3862561.1"/>
    <property type="molecule type" value="Genomic_DNA"/>
</dbReference>
<sequence>MEDLEDVSESTKMAPTVSIETIMVIRPFKVMAMLLGFIAVLLLMLSIGATSWIYADGKREGLWQVCAVEGAYMDCAQNNTERDWIYACRSLCLIAITTCFIGAIVVCIGLQAQSFQSRYRHYVLGMMIYFLAILFQSTALIIFPIKLDEELFEKDVERWAFGWAYGIGWVTVVIMTTAALLICFDKDTDEIIYREKTSYRNTVIEVNDES</sequence>
<evidence type="ECO:0000256" key="4">
    <source>
        <dbReference type="ARBA" id="ARBA00022692"/>
    </source>
</evidence>
<evidence type="ECO:0000256" key="5">
    <source>
        <dbReference type="ARBA" id="ARBA00022949"/>
    </source>
</evidence>
<evidence type="ECO:0000256" key="1">
    <source>
        <dbReference type="ARBA" id="ARBA00004141"/>
    </source>
</evidence>
<keyword evidence="10" id="KW-1185">Reference proteome</keyword>
<proteinExistence type="inferred from homology"/>
<dbReference type="PANTHER" id="PTHR14399:SF5">
    <property type="entry name" value="CELL JUNCTION PROTEIN VAB-9"/>
    <property type="match status" value="1"/>
</dbReference>
<protein>
    <recommendedName>
        <fullName evidence="11">Transmembrane protein 47</fullName>
    </recommendedName>
</protein>
<dbReference type="InterPro" id="IPR004031">
    <property type="entry name" value="PMP22/EMP/MP20/Claudin"/>
</dbReference>
<keyword evidence="5" id="KW-0965">Cell junction</keyword>
<accession>A0ABD3VMN9</accession>